<dbReference type="SMART" id="SM00642">
    <property type="entry name" value="Aamy"/>
    <property type="match status" value="1"/>
</dbReference>
<dbReference type="PANTHER" id="PTHR43002">
    <property type="entry name" value="GLYCOGEN DEBRANCHING ENZYME"/>
    <property type="match status" value="1"/>
</dbReference>
<evidence type="ECO:0000259" key="5">
    <source>
        <dbReference type="SMART" id="SM00642"/>
    </source>
</evidence>
<organism evidence="6 7">
    <name type="scientific">Pseudokineococcus marinus</name>
    <dbReference type="NCBI Taxonomy" id="351215"/>
    <lineage>
        <taxon>Bacteria</taxon>
        <taxon>Bacillati</taxon>
        <taxon>Actinomycetota</taxon>
        <taxon>Actinomycetes</taxon>
        <taxon>Kineosporiales</taxon>
        <taxon>Kineosporiaceae</taxon>
        <taxon>Pseudokineococcus</taxon>
    </lineage>
</organism>
<evidence type="ECO:0000313" key="7">
    <source>
        <dbReference type="Proteomes" id="UP000555552"/>
    </source>
</evidence>
<dbReference type="InterPro" id="IPR017853">
    <property type="entry name" value="GH"/>
</dbReference>
<dbReference type="InterPro" id="IPR013783">
    <property type="entry name" value="Ig-like_fold"/>
</dbReference>
<dbReference type="Gene3D" id="3.20.20.80">
    <property type="entry name" value="Glycosidases"/>
    <property type="match status" value="1"/>
</dbReference>
<dbReference type="InterPro" id="IPR011837">
    <property type="entry name" value="Glycogen_debranch_GlgX"/>
</dbReference>
<dbReference type="InterPro" id="IPR013780">
    <property type="entry name" value="Glyco_hydro_b"/>
</dbReference>
<keyword evidence="2" id="KW-0378">Hydrolase</keyword>
<dbReference type="InterPro" id="IPR014756">
    <property type="entry name" value="Ig_E-set"/>
</dbReference>
<protein>
    <submittedName>
        <fullName evidence="6">Glycogen debranching protein GlgX</fullName>
    </submittedName>
</protein>
<feature type="region of interest" description="Disordered" evidence="4">
    <location>
        <begin position="504"/>
        <end position="536"/>
    </location>
</feature>
<dbReference type="InterPro" id="IPR004193">
    <property type="entry name" value="Glyco_hydro_13_N"/>
</dbReference>
<evidence type="ECO:0000256" key="1">
    <source>
        <dbReference type="ARBA" id="ARBA00008061"/>
    </source>
</evidence>
<comment type="caution">
    <text evidence="6">The sequence shown here is derived from an EMBL/GenBank/DDBJ whole genome shotgun (WGS) entry which is preliminary data.</text>
</comment>
<sequence length="718" mass="77851">MGPPLAVPVHPAARVAPAVAPPSGRAARRRTAGSAVVTAPRSRPYPLGATWRDGVLDVAVSSETADAVEVCLFGTADEPHDERRVRLTERTGHVFHGLVDGAGPGTRYGLRVHGEWAPDRGLRHNPHKLLLDPHARAVEGGWTWGEEVFGHHHDAPETLNEADSAPSSPRCVVVDDAFDWGDDAPPRTPMADTVVYEVHVKGFTQQHPDVPEEIRGTYAGLAHPAAVQHLVDLGVTAVELLPVHQFAQDSHLLEKGLRNYWGYNSIAFLAPHGEYSSAGDGGAQVAEFKALVKALHAAGLEVILDVVYNHTAEGNHLGPTLSLKGIDNGAYYRLVEDQPDAYFDTTGTGNSLNVGHPAALQLVMDSLRYWVTEMHVDGFRFDLATTLTRQDGDAEVHSAFLTLVHQDPVLARVKLIAEPWDVAGYQVGGFPARWSEWNGKFRDDVRDFWRGADGALGALAQRLTGSPDVYEGAGRSALCSVNFVTAHDGFTLADLTMYEQKHNEANGEDNEDGESDNRSDNNGAEGPTADAEVDERRDRQRRNLLATLVLSAGVPMVLGGDEIARSQGGNNNAYCQDDEISWFDWAQADRDLQAFTTELLALRRDNPVLRPRWYGDEGPGTRSVRMLRADGADMGPEDWEDPAAKSLGVQMSPGEGAEEGASFLLLLNAADGPVDFSVPEAPGGAWTLAMSSDPEQEVGKEVQDLFVRDRSFTLLRSA</sequence>
<evidence type="ECO:0000313" key="6">
    <source>
        <dbReference type="EMBL" id="NNH23084.1"/>
    </source>
</evidence>
<dbReference type="NCBIfam" id="TIGR02100">
    <property type="entry name" value="glgX_debranch"/>
    <property type="match status" value="1"/>
</dbReference>
<evidence type="ECO:0000256" key="4">
    <source>
        <dbReference type="SAM" id="MobiDB-lite"/>
    </source>
</evidence>
<dbReference type="Gene3D" id="2.60.40.1180">
    <property type="entry name" value="Golgi alpha-mannosidase II"/>
    <property type="match status" value="1"/>
</dbReference>
<dbReference type="GO" id="GO:0004135">
    <property type="term" value="F:amylo-alpha-1,6-glucosidase activity"/>
    <property type="evidence" value="ECO:0007669"/>
    <property type="project" value="InterPro"/>
</dbReference>
<dbReference type="GO" id="GO:0005980">
    <property type="term" value="P:glycogen catabolic process"/>
    <property type="evidence" value="ECO:0007669"/>
    <property type="project" value="InterPro"/>
</dbReference>
<keyword evidence="7" id="KW-1185">Reference proteome</keyword>
<proteinExistence type="inferred from homology"/>
<evidence type="ECO:0000256" key="3">
    <source>
        <dbReference type="ARBA" id="ARBA00023295"/>
    </source>
</evidence>
<dbReference type="SUPFAM" id="SSF51011">
    <property type="entry name" value="Glycosyl hydrolase domain"/>
    <property type="match status" value="1"/>
</dbReference>
<gene>
    <name evidence="6" type="primary">glgX</name>
    <name evidence="6" type="ORF">HLB09_08260</name>
</gene>
<comment type="similarity">
    <text evidence="1">Belongs to the glycosyl hydrolase 13 family.</text>
</comment>
<dbReference type="Proteomes" id="UP000555552">
    <property type="component" value="Unassembled WGS sequence"/>
</dbReference>
<dbReference type="EMBL" id="JABEMA010000097">
    <property type="protein sequence ID" value="NNH23084.1"/>
    <property type="molecule type" value="Genomic_DNA"/>
</dbReference>
<dbReference type="CDD" id="cd02856">
    <property type="entry name" value="E_set_GDE_Isoamylase_N"/>
    <property type="match status" value="1"/>
</dbReference>
<accession>A0A849BRG8</accession>
<dbReference type="InterPro" id="IPR006047">
    <property type="entry name" value="GH13_cat_dom"/>
</dbReference>
<keyword evidence="3" id="KW-0326">Glycosidase</keyword>
<dbReference type="InterPro" id="IPR044505">
    <property type="entry name" value="GlgX_Isoamylase_N_E_set"/>
</dbReference>
<evidence type="ECO:0000256" key="2">
    <source>
        <dbReference type="ARBA" id="ARBA00022801"/>
    </source>
</evidence>
<dbReference type="CDD" id="cd11326">
    <property type="entry name" value="AmyAc_Glg_debranch"/>
    <property type="match status" value="1"/>
</dbReference>
<dbReference type="SUPFAM" id="SSF51445">
    <property type="entry name" value="(Trans)glycosidases"/>
    <property type="match status" value="1"/>
</dbReference>
<dbReference type="AlphaFoldDB" id="A0A849BRG8"/>
<dbReference type="Gene3D" id="2.60.40.10">
    <property type="entry name" value="Immunoglobulins"/>
    <property type="match status" value="1"/>
</dbReference>
<feature type="domain" description="Glycosyl hydrolase family 13 catalytic" evidence="5">
    <location>
        <begin position="197"/>
        <end position="603"/>
    </location>
</feature>
<dbReference type="SUPFAM" id="SSF81296">
    <property type="entry name" value="E set domains"/>
    <property type="match status" value="1"/>
</dbReference>
<dbReference type="Pfam" id="PF02922">
    <property type="entry name" value="CBM_48"/>
    <property type="match status" value="1"/>
</dbReference>
<reference evidence="6 7" key="1">
    <citation type="submission" date="2020-05" db="EMBL/GenBank/DDBJ databases">
        <title>MicrobeNet Type strains.</title>
        <authorList>
            <person name="Nicholson A.C."/>
        </authorList>
    </citation>
    <scope>NUCLEOTIDE SEQUENCE [LARGE SCALE GENOMIC DNA]</scope>
    <source>
        <strain evidence="6 7">JCM 14547</strain>
    </source>
</reference>
<name>A0A849BRG8_9ACTN</name>